<keyword evidence="3" id="KW-1185">Reference proteome</keyword>
<protein>
    <submittedName>
        <fullName evidence="2">Uncharacterized protein</fullName>
    </submittedName>
</protein>
<accession>A0AAD7GJJ3</accession>
<name>A0AAD7GJJ3_MYCRO</name>
<reference evidence="2" key="1">
    <citation type="submission" date="2023-03" db="EMBL/GenBank/DDBJ databases">
        <title>Massive genome expansion in bonnet fungi (Mycena s.s.) driven by repeated elements and novel gene families across ecological guilds.</title>
        <authorList>
            <consortium name="Lawrence Berkeley National Laboratory"/>
            <person name="Harder C.B."/>
            <person name="Miyauchi S."/>
            <person name="Viragh M."/>
            <person name="Kuo A."/>
            <person name="Thoen E."/>
            <person name="Andreopoulos B."/>
            <person name="Lu D."/>
            <person name="Skrede I."/>
            <person name="Drula E."/>
            <person name="Henrissat B."/>
            <person name="Morin E."/>
            <person name="Kohler A."/>
            <person name="Barry K."/>
            <person name="LaButti K."/>
            <person name="Morin E."/>
            <person name="Salamov A."/>
            <person name="Lipzen A."/>
            <person name="Mereny Z."/>
            <person name="Hegedus B."/>
            <person name="Baldrian P."/>
            <person name="Stursova M."/>
            <person name="Weitz H."/>
            <person name="Taylor A."/>
            <person name="Grigoriev I.V."/>
            <person name="Nagy L.G."/>
            <person name="Martin F."/>
            <person name="Kauserud H."/>
        </authorList>
    </citation>
    <scope>NUCLEOTIDE SEQUENCE</scope>
    <source>
        <strain evidence="2">CBHHK067</strain>
    </source>
</reference>
<organism evidence="2 3">
    <name type="scientific">Mycena rosella</name>
    <name type="common">Pink bonnet</name>
    <name type="synonym">Agaricus rosellus</name>
    <dbReference type="NCBI Taxonomy" id="1033263"/>
    <lineage>
        <taxon>Eukaryota</taxon>
        <taxon>Fungi</taxon>
        <taxon>Dikarya</taxon>
        <taxon>Basidiomycota</taxon>
        <taxon>Agaricomycotina</taxon>
        <taxon>Agaricomycetes</taxon>
        <taxon>Agaricomycetidae</taxon>
        <taxon>Agaricales</taxon>
        <taxon>Marasmiineae</taxon>
        <taxon>Mycenaceae</taxon>
        <taxon>Mycena</taxon>
    </lineage>
</organism>
<evidence type="ECO:0000313" key="2">
    <source>
        <dbReference type="EMBL" id="KAJ7698017.1"/>
    </source>
</evidence>
<evidence type="ECO:0000256" key="1">
    <source>
        <dbReference type="SAM" id="MobiDB-lite"/>
    </source>
</evidence>
<sequence length="87" mass="9636">MKSPSHSEIWVFGRVLPVSCWNPPTMRPDSRTLMSSAVPSELQTTTPVPSDIHRVTSAVPNPGHPPLRLILPTPNLRSGDFTPEHFK</sequence>
<dbReference type="EMBL" id="JARKIE010000027">
    <property type="protein sequence ID" value="KAJ7698017.1"/>
    <property type="molecule type" value="Genomic_DNA"/>
</dbReference>
<gene>
    <name evidence="2" type="ORF">B0H17DRAFT_340747</name>
</gene>
<dbReference type="AlphaFoldDB" id="A0AAD7GJJ3"/>
<comment type="caution">
    <text evidence="2">The sequence shown here is derived from an EMBL/GenBank/DDBJ whole genome shotgun (WGS) entry which is preliminary data.</text>
</comment>
<dbReference type="Proteomes" id="UP001221757">
    <property type="component" value="Unassembled WGS sequence"/>
</dbReference>
<feature type="region of interest" description="Disordered" evidence="1">
    <location>
        <begin position="57"/>
        <end position="87"/>
    </location>
</feature>
<evidence type="ECO:0000313" key="3">
    <source>
        <dbReference type="Proteomes" id="UP001221757"/>
    </source>
</evidence>
<proteinExistence type="predicted"/>